<evidence type="ECO:0000313" key="2">
    <source>
        <dbReference type="EMBL" id="TCQ70089.1"/>
    </source>
</evidence>
<dbReference type="InterPro" id="IPR049874">
    <property type="entry name" value="ROK_cs"/>
</dbReference>
<sequence length="309" mass="32886">MMVAKGMRLGLDIGGTKIEAVVLDDGGEIVYRERYPTPKENYQAFFHGVMDVIAQVRAALSQPLSIGLGIPGTVDSRTGLVKNSNILVLNQHPFSEELKAALAQPVAVTNDANCFTLSEAIDGSGKGHDVVFGAILGTGCGGGISIHQRVVSGPNACAGEWGHNALPHYHPGIDGDAVTCYCGQQNCVESFISGTGLERQYYESVKQRSHVLQIMKQVELGEAQSVLLWQRYQDQLARSLAGVVNTLDPDVIVIGGGLSNIRSLYDGLQERVAQYVFGKHCCTPILAATHGDSSGVRGAAWLGVQALQA</sequence>
<name>A0ABD7QCC7_RAOOR</name>
<accession>A0ABD7QCC7</accession>
<proteinExistence type="predicted"/>
<gene>
    <name evidence="2" type="ORF">EC841_11384</name>
</gene>
<dbReference type="InterPro" id="IPR000600">
    <property type="entry name" value="ROK"/>
</dbReference>
<evidence type="ECO:0000313" key="3">
    <source>
        <dbReference type="Proteomes" id="UP000295263"/>
    </source>
</evidence>
<evidence type="ECO:0000256" key="1">
    <source>
        <dbReference type="ARBA" id="ARBA00023277"/>
    </source>
</evidence>
<dbReference type="EMBL" id="SLYQ01000013">
    <property type="protein sequence ID" value="TCQ70089.1"/>
    <property type="molecule type" value="Genomic_DNA"/>
</dbReference>
<protein>
    <submittedName>
        <fullName evidence="2">Fructokinase</fullName>
    </submittedName>
</protein>
<dbReference type="SUPFAM" id="SSF53067">
    <property type="entry name" value="Actin-like ATPase domain"/>
    <property type="match status" value="1"/>
</dbReference>
<dbReference type="PROSITE" id="PS01125">
    <property type="entry name" value="ROK"/>
    <property type="match status" value="1"/>
</dbReference>
<dbReference type="PANTHER" id="PTHR18964">
    <property type="entry name" value="ROK (REPRESSOR, ORF, KINASE) FAMILY"/>
    <property type="match status" value="1"/>
</dbReference>
<dbReference type="PANTHER" id="PTHR18964:SF174">
    <property type="entry name" value="D-ALLOSE KINASE-RELATED"/>
    <property type="match status" value="1"/>
</dbReference>
<dbReference type="Pfam" id="PF00480">
    <property type="entry name" value="ROK"/>
    <property type="match status" value="1"/>
</dbReference>
<reference evidence="2 3" key="1">
    <citation type="submission" date="2019-03" db="EMBL/GenBank/DDBJ databases">
        <title>Genomic analyses of the natural microbiome of Caenorhabditis elegans.</title>
        <authorList>
            <person name="Samuel B."/>
        </authorList>
    </citation>
    <scope>NUCLEOTIDE SEQUENCE [LARGE SCALE GENOMIC DNA]</scope>
    <source>
        <strain evidence="2 3">JUb54</strain>
    </source>
</reference>
<comment type="caution">
    <text evidence="2">The sequence shown here is derived from an EMBL/GenBank/DDBJ whole genome shotgun (WGS) entry which is preliminary data.</text>
</comment>
<dbReference type="Gene3D" id="3.30.420.40">
    <property type="match status" value="2"/>
</dbReference>
<keyword evidence="1" id="KW-0119">Carbohydrate metabolism</keyword>
<dbReference type="CDD" id="cd24066">
    <property type="entry name" value="ASKHA_NBD_ROK_EcFRK-like"/>
    <property type="match status" value="1"/>
</dbReference>
<dbReference type="Proteomes" id="UP000295263">
    <property type="component" value="Unassembled WGS sequence"/>
</dbReference>
<dbReference type="InterPro" id="IPR043129">
    <property type="entry name" value="ATPase_NBD"/>
</dbReference>
<dbReference type="AlphaFoldDB" id="A0ABD7QCC7"/>
<organism evidence="2 3">
    <name type="scientific">Raoultella ornithinolytica</name>
    <name type="common">Klebsiella ornithinolytica</name>
    <dbReference type="NCBI Taxonomy" id="54291"/>
    <lineage>
        <taxon>Bacteria</taxon>
        <taxon>Pseudomonadati</taxon>
        <taxon>Pseudomonadota</taxon>
        <taxon>Gammaproteobacteria</taxon>
        <taxon>Enterobacterales</taxon>
        <taxon>Enterobacteriaceae</taxon>
        <taxon>Klebsiella/Raoultella group</taxon>
        <taxon>Raoultella</taxon>
    </lineage>
</organism>